<keyword evidence="3" id="KW-1185">Reference proteome</keyword>
<feature type="transmembrane region" description="Helical" evidence="1">
    <location>
        <begin position="235"/>
        <end position="254"/>
    </location>
</feature>
<gene>
    <name evidence="2" type="ORF">HGUI_03921</name>
</gene>
<evidence type="ECO:0000313" key="2">
    <source>
        <dbReference type="EMBL" id="SGZ41720.1"/>
    </source>
</evidence>
<proteinExistence type="predicted"/>
<feature type="transmembrane region" description="Helical" evidence="1">
    <location>
        <begin position="192"/>
        <end position="214"/>
    </location>
</feature>
<reference evidence="3" key="1">
    <citation type="submission" date="2016-11" db="EMBL/GenBank/DDBJ databases">
        <authorList>
            <person name="Guldener U."/>
        </authorList>
    </citation>
    <scope>NUCLEOTIDE SEQUENCE [LARGE SCALE GENOMIC DNA]</scope>
</reference>
<dbReference type="EMBL" id="FQNF01000137">
    <property type="protein sequence ID" value="SGZ41720.1"/>
    <property type="molecule type" value="Genomic_DNA"/>
</dbReference>
<dbReference type="Proteomes" id="UP000183365">
    <property type="component" value="Unassembled WGS sequence"/>
</dbReference>
<protein>
    <submittedName>
        <fullName evidence="2">Uncharacterized protein</fullName>
    </submittedName>
</protein>
<dbReference type="OrthoDB" id="10304505at2759"/>
<evidence type="ECO:0000313" key="3">
    <source>
        <dbReference type="Proteomes" id="UP000183365"/>
    </source>
</evidence>
<keyword evidence="1" id="KW-0812">Transmembrane</keyword>
<dbReference type="VEuPathDB" id="FungiDB:HGUI_03921"/>
<evidence type="ECO:0000256" key="1">
    <source>
        <dbReference type="SAM" id="Phobius"/>
    </source>
</evidence>
<feature type="transmembrane region" description="Helical" evidence="1">
    <location>
        <begin position="145"/>
        <end position="163"/>
    </location>
</feature>
<organism evidence="2 3">
    <name type="scientific">Hanseniaspora guilliermondii</name>
    <dbReference type="NCBI Taxonomy" id="56406"/>
    <lineage>
        <taxon>Eukaryota</taxon>
        <taxon>Fungi</taxon>
        <taxon>Dikarya</taxon>
        <taxon>Ascomycota</taxon>
        <taxon>Saccharomycotina</taxon>
        <taxon>Saccharomycetes</taxon>
        <taxon>Saccharomycodales</taxon>
        <taxon>Saccharomycodaceae</taxon>
        <taxon>Hanseniaspora</taxon>
    </lineage>
</organism>
<keyword evidence="1" id="KW-0472">Membrane</keyword>
<sequence length="258" mass="30364">MSAGDKSFEDDFLDEDRPLDTNHNKIEFAKFTEPISKEQDLKVTDTFHTYYYTRNVTIREIYSFVKSVLLNHQSENKSLLTYMKERMKFLFNCQEYGDLENAEESDEQGDVGGYFPIWTCLSISMLHLIMRTFELKHNMLINKTFILLMVSMFLQITTVGYAHKLNIFQNIMQFKVGILNLNYIVLKLTFEFFSIGLGTFLSSLLLIFFYGVFITLVNFKVWSTMQTHEWKDKRISMLSILFFELFVYTAIAILDNAL</sequence>
<accession>A0A1L0B587</accession>
<name>A0A1L0B587_9ASCO</name>
<dbReference type="AlphaFoldDB" id="A0A1L0B587"/>
<keyword evidence="1" id="KW-1133">Transmembrane helix</keyword>